<dbReference type="Proteomes" id="UP000799118">
    <property type="component" value="Unassembled WGS sequence"/>
</dbReference>
<protein>
    <submittedName>
        <fullName evidence="1">Uncharacterized protein</fullName>
    </submittedName>
</protein>
<name>A0A6A4HZX4_9AGAR</name>
<gene>
    <name evidence="1" type="ORF">BT96DRAFT_991470</name>
</gene>
<evidence type="ECO:0000313" key="2">
    <source>
        <dbReference type="Proteomes" id="UP000799118"/>
    </source>
</evidence>
<dbReference type="AlphaFoldDB" id="A0A6A4HZX4"/>
<organism evidence="1 2">
    <name type="scientific">Gymnopus androsaceus JB14</name>
    <dbReference type="NCBI Taxonomy" id="1447944"/>
    <lineage>
        <taxon>Eukaryota</taxon>
        <taxon>Fungi</taxon>
        <taxon>Dikarya</taxon>
        <taxon>Basidiomycota</taxon>
        <taxon>Agaricomycotina</taxon>
        <taxon>Agaricomycetes</taxon>
        <taxon>Agaricomycetidae</taxon>
        <taxon>Agaricales</taxon>
        <taxon>Marasmiineae</taxon>
        <taxon>Omphalotaceae</taxon>
        <taxon>Gymnopus</taxon>
    </lineage>
</organism>
<dbReference type="EMBL" id="ML769438">
    <property type="protein sequence ID" value="KAE9402125.1"/>
    <property type="molecule type" value="Genomic_DNA"/>
</dbReference>
<evidence type="ECO:0000313" key="1">
    <source>
        <dbReference type="EMBL" id="KAE9402125.1"/>
    </source>
</evidence>
<reference evidence="1" key="1">
    <citation type="journal article" date="2019" name="Environ. Microbiol.">
        <title>Fungal ecological strategies reflected in gene transcription - a case study of two litter decomposers.</title>
        <authorList>
            <person name="Barbi F."/>
            <person name="Kohler A."/>
            <person name="Barry K."/>
            <person name="Baskaran P."/>
            <person name="Daum C."/>
            <person name="Fauchery L."/>
            <person name="Ihrmark K."/>
            <person name="Kuo A."/>
            <person name="LaButti K."/>
            <person name="Lipzen A."/>
            <person name="Morin E."/>
            <person name="Grigoriev I.V."/>
            <person name="Henrissat B."/>
            <person name="Lindahl B."/>
            <person name="Martin F."/>
        </authorList>
    </citation>
    <scope>NUCLEOTIDE SEQUENCE</scope>
    <source>
        <strain evidence="1">JB14</strain>
    </source>
</reference>
<proteinExistence type="predicted"/>
<keyword evidence="2" id="KW-1185">Reference proteome</keyword>
<sequence length="136" mass="15810">MVSPEIHLFQFLVTLFQQHEQTKVEIEKITSEVQWQLNTSCQKKEAAIQEKEAAILEKNQALNEKAMAIQENEKTIQDLAADHMKQIKELIEPKKLLIWSWSRMQESAQSCHNKTELEKRLQEKEAALQAKQAALQ</sequence>
<accession>A0A6A4HZX4</accession>